<dbReference type="Proteomes" id="UP000261284">
    <property type="component" value="Unassembled WGS sequence"/>
</dbReference>
<sequence>MIDAALGDYQSIYQSASITLELLHAVDTFYTRKQISTIIKQSDPGDFSNDYLITVCEFGAMLGHLFCQQGGFGWLYSHPYFNSIIVHEATGTAIPVFDWANKKFSEYGVDDGFAAKFKMALDHVNKNT</sequence>
<protein>
    <submittedName>
        <fullName evidence="1">Uncharacterized protein</fullName>
    </submittedName>
</protein>
<organism evidence="1 2">
    <name type="scientific">Deminuibacter soli</name>
    <dbReference type="NCBI Taxonomy" id="2291815"/>
    <lineage>
        <taxon>Bacteria</taxon>
        <taxon>Pseudomonadati</taxon>
        <taxon>Bacteroidota</taxon>
        <taxon>Chitinophagia</taxon>
        <taxon>Chitinophagales</taxon>
        <taxon>Chitinophagaceae</taxon>
        <taxon>Deminuibacter</taxon>
    </lineage>
</organism>
<reference evidence="1 2" key="1">
    <citation type="submission" date="2018-08" db="EMBL/GenBank/DDBJ databases">
        <title>Chitinophagaceae sp. K23C18032701, a novel bacterium isolated from forest soil.</title>
        <authorList>
            <person name="Wang C."/>
        </authorList>
    </citation>
    <scope>NUCLEOTIDE SEQUENCE [LARGE SCALE GENOMIC DNA]</scope>
    <source>
        <strain evidence="1 2">K23C18032701</strain>
    </source>
</reference>
<dbReference type="EMBL" id="QTJU01000002">
    <property type="protein sequence ID" value="RFM29112.1"/>
    <property type="molecule type" value="Genomic_DNA"/>
</dbReference>
<accession>A0A3E1NMH5</accession>
<keyword evidence="2" id="KW-1185">Reference proteome</keyword>
<evidence type="ECO:0000313" key="2">
    <source>
        <dbReference type="Proteomes" id="UP000261284"/>
    </source>
</evidence>
<proteinExistence type="predicted"/>
<evidence type="ECO:0000313" key="1">
    <source>
        <dbReference type="EMBL" id="RFM29112.1"/>
    </source>
</evidence>
<gene>
    <name evidence="1" type="ORF">DXN05_10190</name>
</gene>
<dbReference type="AlphaFoldDB" id="A0A3E1NMH5"/>
<name>A0A3E1NMH5_9BACT</name>
<comment type="caution">
    <text evidence="1">The sequence shown here is derived from an EMBL/GenBank/DDBJ whole genome shotgun (WGS) entry which is preliminary data.</text>
</comment>